<evidence type="ECO:0000259" key="1">
    <source>
        <dbReference type="Pfam" id="PF00078"/>
    </source>
</evidence>
<sequence>MTHGAITVLFKKGDKSNVSLLNVAYNILAKSLVCRLSKHLPGLVERDQGAFVQGRSILNNILTVIETLEIVQIEALDMAILLLDVEKVYDKVGWTFVLTTLKKMGFRTAFCSWIKAMYTFSSSVVMINGHLSTLFQLSRSLRQWCPHAPLVFVLQLEVLLNWIRRKLDIRGLQLHNGEECRVKAFGSLDQLEEIHLSAAYPLHTQCGMGDETGGKGRRGEIPWSANQPPIGGVDTRLAAAAEHYGKARVVGNGAAFVLDREGTGGQCSVALNFVVHDHGERTGSWGGKSDQEAGGEIHMETTGTVSRGLYLQSGL</sequence>
<proteinExistence type="predicted"/>
<dbReference type="PANTHER" id="PTHR31635">
    <property type="entry name" value="REVERSE TRANSCRIPTASE DOMAIN-CONTAINING PROTEIN-RELATED"/>
    <property type="match status" value="1"/>
</dbReference>
<dbReference type="InterPro" id="IPR000477">
    <property type="entry name" value="RT_dom"/>
</dbReference>
<dbReference type="PANTHER" id="PTHR31635:SF196">
    <property type="entry name" value="REVERSE TRANSCRIPTASE DOMAIN-CONTAINING PROTEIN-RELATED"/>
    <property type="match status" value="1"/>
</dbReference>
<protein>
    <recommendedName>
        <fullName evidence="1">Reverse transcriptase domain-containing protein</fullName>
    </recommendedName>
</protein>
<dbReference type="AlphaFoldDB" id="A0A388LG76"/>
<evidence type="ECO:0000313" key="2">
    <source>
        <dbReference type="EMBL" id="GBG81291.1"/>
    </source>
</evidence>
<dbReference type="OrthoDB" id="416119at2759"/>
<organism evidence="2 3">
    <name type="scientific">Chara braunii</name>
    <name type="common">Braun's stonewort</name>
    <dbReference type="NCBI Taxonomy" id="69332"/>
    <lineage>
        <taxon>Eukaryota</taxon>
        <taxon>Viridiplantae</taxon>
        <taxon>Streptophyta</taxon>
        <taxon>Charophyceae</taxon>
        <taxon>Charales</taxon>
        <taxon>Characeae</taxon>
        <taxon>Chara</taxon>
    </lineage>
</organism>
<accession>A0A388LG76</accession>
<dbReference type="STRING" id="69332.A0A388LG76"/>
<dbReference type="Gramene" id="GBG81291">
    <property type="protein sequence ID" value="GBG81291"/>
    <property type="gene ID" value="CBR_g31966"/>
</dbReference>
<gene>
    <name evidence="2" type="ORF">CBR_g31966</name>
</gene>
<evidence type="ECO:0000313" key="3">
    <source>
        <dbReference type="Proteomes" id="UP000265515"/>
    </source>
</evidence>
<name>A0A388LG76_CHABU</name>
<dbReference type="Proteomes" id="UP000265515">
    <property type="component" value="Unassembled WGS sequence"/>
</dbReference>
<reference evidence="2 3" key="1">
    <citation type="journal article" date="2018" name="Cell">
        <title>The Chara Genome: Secondary Complexity and Implications for Plant Terrestrialization.</title>
        <authorList>
            <person name="Nishiyama T."/>
            <person name="Sakayama H."/>
            <person name="Vries J.D."/>
            <person name="Buschmann H."/>
            <person name="Saint-Marcoux D."/>
            <person name="Ullrich K.K."/>
            <person name="Haas F.B."/>
            <person name="Vanderstraeten L."/>
            <person name="Becker D."/>
            <person name="Lang D."/>
            <person name="Vosolsobe S."/>
            <person name="Rombauts S."/>
            <person name="Wilhelmsson P.K.I."/>
            <person name="Janitza P."/>
            <person name="Kern R."/>
            <person name="Heyl A."/>
            <person name="Rumpler F."/>
            <person name="Villalobos L.I.A.C."/>
            <person name="Clay J.M."/>
            <person name="Skokan R."/>
            <person name="Toyoda A."/>
            <person name="Suzuki Y."/>
            <person name="Kagoshima H."/>
            <person name="Schijlen E."/>
            <person name="Tajeshwar N."/>
            <person name="Catarino B."/>
            <person name="Hetherington A.J."/>
            <person name="Saltykova A."/>
            <person name="Bonnot C."/>
            <person name="Breuninger H."/>
            <person name="Symeonidi A."/>
            <person name="Radhakrishnan G.V."/>
            <person name="Van Nieuwerburgh F."/>
            <person name="Deforce D."/>
            <person name="Chang C."/>
            <person name="Karol K.G."/>
            <person name="Hedrich R."/>
            <person name="Ulvskov P."/>
            <person name="Glockner G."/>
            <person name="Delwiche C.F."/>
            <person name="Petrasek J."/>
            <person name="Van de Peer Y."/>
            <person name="Friml J."/>
            <person name="Beilby M."/>
            <person name="Dolan L."/>
            <person name="Kohara Y."/>
            <person name="Sugano S."/>
            <person name="Fujiyama A."/>
            <person name="Delaux P.-M."/>
            <person name="Quint M."/>
            <person name="TheiBen G."/>
            <person name="Hagemann M."/>
            <person name="Harholt J."/>
            <person name="Dunand C."/>
            <person name="Zachgo S."/>
            <person name="Langdale J."/>
            <person name="Maumus F."/>
            <person name="Straeten D.V.D."/>
            <person name="Gould S.B."/>
            <person name="Rensing S.A."/>
        </authorList>
    </citation>
    <scope>NUCLEOTIDE SEQUENCE [LARGE SCALE GENOMIC DNA]</scope>
    <source>
        <strain evidence="2 3">S276</strain>
    </source>
</reference>
<feature type="domain" description="Reverse transcriptase" evidence="1">
    <location>
        <begin position="18"/>
        <end position="167"/>
    </location>
</feature>
<comment type="caution">
    <text evidence="2">The sequence shown here is derived from an EMBL/GenBank/DDBJ whole genome shotgun (WGS) entry which is preliminary data.</text>
</comment>
<dbReference type="Pfam" id="PF00078">
    <property type="entry name" value="RVT_1"/>
    <property type="match status" value="1"/>
</dbReference>
<keyword evidence="3" id="KW-1185">Reference proteome</keyword>
<dbReference type="EMBL" id="BFEA01000370">
    <property type="protein sequence ID" value="GBG81291.1"/>
    <property type="molecule type" value="Genomic_DNA"/>
</dbReference>